<sequence length="73" mass="8628">MKEYGAYLTPEKLIAIELPVRHHDSAVHNRKMRRAKADLLAMNLRHYIDLGAMKPEDRWEMEKAVEVLRKQSK</sequence>
<dbReference type="EMBL" id="CAAHFG010000001">
    <property type="protein sequence ID" value="VGO13398.1"/>
    <property type="molecule type" value="Genomic_DNA"/>
</dbReference>
<name>A0A6C2U0A9_PONDE</name>
<proteinExistence type="predicted"/>
<evidence type="ECO:0000313" key="1">
    <source>
        <dbReference type="EMBL" id="VGO13398.1"/>
    </source>
</evidence>
<organism evidence="1 2">
    <name type="scientific">Pontiella desulfatans</name>
    <dbReference type="NCBI Taxonomy" id="2750659"/>
    <lineage>
        <taxon>Bacteria</taxon>
        <taxon>Pseudomonadati</taxon>
        <taxon>Kiritimatiellota</taxon>
        <taxon>Kiritimatiellia</taxon>
        <taxon>Kiritimatiellales</taxon>
        <taxon>Pontiellaceae</taxon>
        <taxon>Pontiella</taxon>
    </lineage>
</organism>
<dbReference type="AlphaFoldDB" id="A0A6C2U0A9"/>
<reference evidence="1 2" key="1">
    <citation type="submission" date="2019-04" db="EMBL/GenBank/DDBJ databases">
        <authorList>
            <person name="Van Vliet M D."/>
        </authorList>
    </citation>
    <scope>NUCLEOTIDE SEQUENCE [LARGE SCALE GENOMIC DNA]</scope>
    <source>
        <strain evidence="1 2">F1</strain>
    </source>
</reference>
<evidence type="ECO:0000313" key="2">
    <source>
        <dbReference type="Proteomes" id="UP000366872"/>
    </source>
</evidence>
<accession>A0A6C2U0A9</accession>
<protein>
    <submittedName>
        <fullName evidence="1">Uncharacterized protein</fullName>
    </submittedName>
</protein>
<dbReference type="Proteomes" id="UP000366872">
    <property type="component" value="Unassembled WGS sequence"/>
</dbReference>
<dbReference type="RefSeq" id="WP_136078970.1">
    <property type="nucleotide sequence ID" value="NZ_CAAHFG010000001.1"/>
</dbReference>
<gene>
    <name evidence="1" type="ORF">PDESU_01955</name>
</gene>
<keyword evidence="2" id="KW-1185">Reference proteome</keyword>